<feature type="transmembrane region" description="Helical" evidence="7">
    <location>
        <begin position="258"/>
        <end position="277"/>
    </location>
</feature>
<evidence type="ECO:0000313" key="10">
    <source>
        <dbReference type="Proteomes" id="UP001589854"/>
    </source>
</evidence>
<accession>A0ABV6GDL2</accession>
<gene>
    <name evidence="9" type="ORF">ACFFIX_09925</name>
</gene>
<feature type="domain" description="TRAP C4-dicarboxylate transport system permease DctM subunit" evidence="8">
    <location>
        <begin position="7"/>
        <end position="434"/>
    </location>
</feature>
<evidence type="ECO:0000256" key="3">
    <source>
        <dbReference type="ARBA" id="ARBA00022519"/>
    </source>
</evidence>
<organism evidence="9 10">
    <name type="scientific">Metabacillus herbersteinensis</name>
    <dbReference type="NCBI Taxonomy" id="283816"/>
    <lineage>
        <taxon>Bacteria</taxon>
        <taxon>Bacillati</taxon>
        <taxon>Bacillota</taxon>
        <taxon>Bacilli</taxon>
        <taxon>Bacillales</taxon>
        <taxon>Bacillaceae</taxon>
        <taxon>Metabacillus</taxon>
    </lineage>
</organism>
<comment type="subcellular location">
    <subcellularLocation>
        <location evidence="1">Cell inner membrane</location>
        <topology evidence="1">Multi-pass membrane protein</topology>
    </subcellularLocation>
</comment>
<keyword evidence="10" id="KW-1185">Reference proteome</keyword>
<evidence type="ECO:0000313" key="9">
    <source>
        <dbReference type="EMBL" id="MFC0271772.1"/>
    </source>
</evidence>
<sequence>MVLWTLLLFFFLVLIGIPIAFSFGIGALFHWLVNDPSNTIVLVTKSFGSLDSFSLMAIPLFILAGDIMKEGDISKHLINLINGMLRKIKGALAHVTVIASLFFGAISGSSAATVAAIGGIMIPEMIKKGYSRENAVVVTAAAGFLGVLIPPSIPLIIYGFNAEVSIAKLFLGGIVPGILMAIGFMIVNRFMYNKQIKNNEVAASLEKVTNEASTGQIQLDPEGNKSLKKNFLNALPALLMPVIVLGGIYSGIFTPTESGAIAALYGILVSCLLYRSIGLKKLVFISGNSTLMSAIILLIIGLAGVFGWLITTEQVPMKLAEAVTSLTTNPYVILLMLNIIYLILGTFLETITAIVITTPIFLPLVLAVGIDPIHFGVIQTVNLAVGLITPPMALNLLMASKIGDIPVLQTVRALVPYFVVAIIVLFIVTYVPGIVLFLPNLL</sequence>
<feature type="transmembrane region" description="Helical" evidence="7">
    <location>
        <begin position="289"/>
        <end position="310"/>
    </location>
</feature>
<feature type="transmembrane region" description="Helical" evidence="7">
    <location>
        <begin position="351"/>
        <end position="370"/>
    </location>
</feature>
<keyword evidence="6 7" id="KW-0472">Membrane</keyword>
<keyword evidence="5 7" id="KW-1133">Transmembrane helix</keyword>
<evidence type="ECO:0000259" key="8">
    <source>
        <dbReference type="Pfam" id="PF06808"/>
    </source>
</evidence>
<proteinExistence type="predicted"/>
<evidence type="ECO:0000256" key="1">
    <source>
        <dbReference type="ARBA" id="ARBA00004429"/>
    </source>
</evidence>
<feature type="transmembrane region" description="Helical" evidence="7">
    <location>
        <begin position="417"/>
        <end position="438"/>
    </location>
</feature>
<evidence type="ECO:0000256" key="4">
    <source>
        <dbReference type="ARBA" id="ARBA00022692"/>
    </source>
</evidence>
<dbReference type="Pfam" id="PF06808">
    <property type="entry name" value="DctM"/>
    <property type="match status" value="1"/>
</dbReference>
<dbReference type="PANTHER" id="PTHR33362:SF2">
    <property type="entry name" value="TRAP TRANSPORTER LARGE PERMEASE PROTEIN"/>
    <property type="match status" value="1"/>
</dbReference>
<feature type="transmembrane region" description="Helical" evidence="7">
    <location>
        <begin position="322"/>
        <end position="344"/>
    </location>
</feature>
<dbReference type="PANTHER" id="PTHR33362">
    <property type="entry name" value="SIALIC ACID TRAP TRANSPORTER PERMEASE PROTEIN SIAT-RELATED"/>
    <property type="match status" value="1"/>
</dbReference>
<dbReference type="RefSeq" id="WP_378933290.1">
    <property type="nucleotide sequence ID" value="NZ_JBHLVO010000006.1"/>
</dbReference>
<keyword evidence="4 7" id="KW-0812">Transmembrane</keyword>
<feature type="transmembrane region" description="Helical" evidence="7">
    <location>
        <begin position="135"/>
        <end position="160"/>
    </location>
</feature>
<comment type="caution">
    <text evidence="9">The sequence shown here is derived from an EMBL/GenBank/DDBJ whole genome shotgun (WGS) entry which is preliminary data.</text>
</comment>
<keyword evidence="2" id="KW-1003">Cell membrane</keyword>
<feature type="transmembrane region" description="Helical" evidence="7">
    <location>
        <begin position="166"/>
        <end position="187"/>
    </location>
</feature>
<keyword evidence="3" id="KW-0997">Cell inner membrane</keyword>
<name>A0ABV6GDL2_9BACI</name>
<dbReference type="PIRSF" id="PIRSF006066">
    <property type="entry name" value="HI0050"/>
    <property type="match status" value="1"/>
</dbReference>
<reference evidence="9 10" key="1">
    <citation type="submission" date="2024-09" db="EMBL/GenBank/DDBJ databases">
        <authorList>
            <person name="Sun Q."/>
            <person name="Mori K."/>
        </authorList>
    </citation>
    <scope>NUCLEOTIDE SEQUENCE [LARGE SCALE GENOMIC DNA]</scope>
    <source>
        <strain evidence="9 10">CCM 7228</strain>
    </source>
</reference>
<feature type="transmembrane region" description="Helical" evidence="7">
    <location>
        <begin position="376"/>
        <end position="397"/>
    </location>
</feature>
<evidence type="ECO:0000256" key="2">
    <source>
        <dbReference type="ARBA" id="ARBA00022475"/>
    </source>
</evidence>
<dbReference type="Proteomes" id="UP001589854">
    <property type="component" value="Unassembled WGS sequence"/>
</dbReference>
<dbReference type="EMBL" id="JBHLVO010000006">
    <property type="protein sequence ID" value="MFC0271772.1"/>
    <property type="molecule type" value="Genomic_DNA"/>
</dbReference>
<evidence type="ECO:0000256" key="6">
    <source>
        <dbReference type="ARBA" id="ARBA00023136"/>
    </source>
</evidence>
<dbReference type="InterPro" id="IPR004681">
    <property type="entry name" value="TRAP_DctM"/>
</dbReference>
<evidence type="ECO:0000256" key="5">
    <source>
        <dbReference type="ARBA" id="ARBA00022989"/>
    </source>
</evidence>
<evidence type="ECO:0000256" key="7">
    <source>
        <dbReference type="SAM" id="Phobius"/>
    </source>
</evidence>
<feature type="transmembrane region" description="Helical" evidence="7">
    <location>
        <begin position="231"/>
        <end position="252"/>
    </location>
</feature>
<protein>
    <submittedName>
        <fullName evidence="9">TRAP transporter large permease</fullName>
    </submittedName>
</protein>
<dbReference type="InterPro" id="IPR010656">
    <property type="entry name" value="DctM"/>
</dbReference>
<feature type="transmembrane region" description="Helical" evidence="7">
    <location>
        <begin position="101"/>
        <end position="123"/>
    </location>
</feature>
<dbReference type="NCBIfam" id="TIGR00786">
    <property type="entry name" value="dctM"/>
    <property type="match status" value="1"/>
</dbReference>